<evidence type="ECO:0000259" key="6">
    <source>
        <dbReference type="SMART" id="SM00704"/>
    </source>
</evidence>
<dbReference type="EMBL" id="CP101987">
    <property type="protein sequence ID" value="UUI72387.1"/>
    <property type="molecule type" value="Genomic_DNA"/>
</dbReference>
<keyword evidence="4" id="KW-0411">Iron-sulfur</keyword>
<keyword evidence="2" id="KW-0479">Metal-binding</keyword>
<evidence type="ECO:0000256" key="2">
    <source>
        <dbReference type="ARBA" id="ARBA00022723"/>
    </source>
</evidence>
<feature type="domain" description="Iron-binding zinc finger CDGSH type" evidence="6">
    <location>
        <begin position="25"/>
        <end position="69"/>
    </location>
</feature>
<dbReference type="Proteomes" id="UP001316384">
    <property type="component" value="Chromosome"/>
</dbReference>
<feature type="region of interest" description="Disordered" evidence="5">
    <location>
        <begin position="1"/>
        <end position="20"/>
    </location>
</feature>
<evidence type="ECO:0000256" key="4">
    <source>
        <dbReference type="ARBA" id="ARBA00023014"/>
    </source>
</evidence>
<evidence type="ECO:0000256" key="3">
    <source>
        <dbReference type="ARBA" id="ARBA00023004"/>
    </source>
</evidence>
<keyword evidence="1" id="KW-0001">2Fe-2S</keyword>
<dbReference type="SMART" id="SM00704">
    <property type="entry name" value="ZnF_CDGSH"/>
    <property type="match status" value="1"/>
</dbReference>
<evidence type="ECO:0000256" key="5">
    <source>
        <dbReference type="SAM" id="MobiDB-lite"/>
    </source>
</evidence>
<keyword evidence="8" id="KW-1185">Reference proteome</keyword>
<reference evidence="7 8" key="1">
    <citation type="submission" date="2022-07" db="EMBL/GenBank/DDBJ databases">
        <title>Novel species in genus cellulomonas.</title>
        <authorList>
            <person name="Ye L."/>
        </authorList>
    </citation>
    <scope>NUCLEOTIDE SEQUENCE [LARGE SCALE GENOMIC DNA]</scope>
    <source>
        <strain evidence="8">zg-B89</strain>
    </source>
</reference>
<keyword evidence="3" id="KW-0408">Iron</keyword>
<accession>A0ABY5KPH3</accession>
<sequence length="72" mass="7655">MTGRDDRPRGPVRITPCPDGPLLVRGPVEVVDADGNAVTPRRRTVALCRCGGTGTPPWCDGTHKVNGFRTGD</sequence>
<dbReference type="Pfam" id="PF09360">
    <property type="entry name" value="zf-CDGSH"/>
    <property type="match status" value="1"/>
</dbReference>
<evidence type="ECO:0000313" key="8">
    <source>
        <dbReference type="Proteomes" id="UP001316384"/>
    </source>
</evidence>
<evidence type="ECO:0000313" key="7">
    <source>
        <dbReference type="EMBL" id="UUI72387.1"/>
    </source>
</evidence>
<organism evidence="7 8">
    <name type="scientific">Cellulomonas xiejunii</name>
    <dbReference type="NCBI Taxonomy" id="2968083"/>
    <lineage>
        <taxon>Bacteria</taxon>
        <taxon>Bacillati</taxon>
        <taxon>Actinomycetota</taxon>
        <taxon>Actinomycetes</taxon>
        <taxon>Micrococcales</taxon>
        <taxon>Cellulomonadaceae</taxon>
        <taxon>Cellulomonas</taxon>
    </lineage>
</organism>
<protein>
    <submittedName>
        <fullName evidence="7">CDGSH iron-sulfur domain-containing protein</fullName>
    </submittedName>
</protein>
<dbReference type="Gene3D" id="3.40.5.90">
    <property type="entry name" value="CDGSH iron-sulfur domain, mitoNEET-type"/>
    <property type="match status" value="1"/>
</dbReference>
<evidence type="ECO:0000256" key="1">
    <source>
        <dbReference type="ARBA" id="ARBA00022714"/>
    </source>
</evidence>
<name>A0ABY5KPH3_9CELL</name>
<dbReference type="InterPro" id="IPR018967">
    <property type="entry name" value="FeS-contain_CDGSH-typ"/>
</dbReference>
<proteinExistence type="predicted"/>
<dbReference type="InterPro" id="IPR042216">
    <property type="entry name" value="MitoNEET_CISD"/>
</dbReference>
<dbReference type="RefSeq" id="WP_227577948.1">
    <property type="nucleotide sequence ID" value="NZ_CP101987.1"/>
</dbReference>
<gene>
    <name evidence="7" type="ORF">NP048_02645</name>
</gene>